<gene>
    <name evidence="9" type="ORF">KBB96_12730</name>
</gene>
<protein>
    <submittedName>
        <fullName evidence="9">Autotransporter-associated beta strand repeat-containing protein</fullName>
    </submittedName>
</protein>
<comment type="similarity">
    <text evidence="1">Belongs to the polysaccharide lyase 8 family.</text>
</comment>
<dbReference type="InterPro" id="IPR008929">
    <property type="entry name" value="Chondroitin_lyas"/>
</dbReference>
<feature type="chain" id="PRO_5037448118" evidence="5">
    <location>
        <begin position="30"/>
        <end position="1473"/>
    </location>
</feature>
<evidence type="ECO:0000256" key="4">
    <source>
        <dbReference type="PIRSR" id="PIRSR638970-1"/>
    </source>
</evidence>
<reference evidence="9" key="1">
    <citation type="submission" date="2021-04" db="EMBL/GenBank/DDBJ databases">
        <title>Luteolibacter sp. 32A isolated from the skin of an Anderson's salamander (Ambystoma andersonii).</title>
        <authorList>
            <person name="Spergser J."/>
            <person name="Busse H.-J."/>
        </authorList>
    </citation>
    <scope>NUCLEOTIDE SEQUENCE</scope>
    <source>
        <strain evidence="9">32A</strain>
    </source>
</reference>
<evidence type="ECO:0000256" key="2">
    <source>
        <dbReference type="ARBA" id="ARBA00022729"/>
    </source>
</evidence>
<dbReference type="Pfam" id="PF02278">
    <property type="entry name" value="Lyase_8"/>
    <property type="match status" value="1"/>
</dbReference>
<name>A0A975G7I7_9BACT</name>
<dbReference type="Pfam" id="PF02884">
    <property type="entry name" value="Lyase_8_C"/>
    <property type="match status" value="1"/>
</dbReference>
<dbReference type="PANTHER" id="PTHR38481:SF1">
    <property type="entry name" value="HYALURONATE LYASE"/>
    <property type="match status" value="1"/>
</dbReference>
<dbReference type="GO" id="GO:0005576">
    <property type="term" value="C:extracellular region"/>
    <property type="evidence" value="ECO:0007669"/>
    <property type="project" value="InterPro"/>
</dbReference>
<keyword evidence="3" id="KW-0456">Lyase</keyword>
<dbReference type="GO" id="GO:0016837">
    <property type="term" value="F:carbon-oxygen lyase activity, acting on polysaccharides"/>
    <property type="evidence" value="ECO:0007669"/>
    <property type="project" value="UniProtKB-ARBA"/>
</dbReference>
<dbReference type="NCBIfam" id="TIGR02601">
    <property type="entry name" value="autotrns_rpt"/>
    <property type="match status" value="4"/>
</dbReference>
<accession>A0A975G7I7</accession>
<dbReference type="InterPro" id="IPR014718">
    <property type="entry name" value="GH-type_carb-bd"/>
</dbReference>
<feature type="domain" description="Polysaccharide lyase family 8 C-terminal" evidence="7">
    <location>
        <begin position="614"/>
        <end position="675"/>
    </location>
</feature>
<dbReference type="SUPFAM" id="SSF74650">
    <property type="entry name" value="Galactose mutarotase-like"/>
    <property type="match status" value="1"/>
</dbReference>
<evidence type="ECO:0000256" key="5">
    <source>
        <dbReference type="SAM" id="SignalP"/>
    </source>
</evidence>
<feature type="signal peptide" evidence="5">
    <location>
        <begin position="1"/>
        <end position="29"/>
    </location>
</feature>
<dbReference type="Gene3D" id="2.70.98.10">
    <property type="match status" value="1"/>
</dbReference>
<keyword evidence="10" id="KW-1185">Reference proteome</keyword>
<dbReference type="Pfam" id="PF12951">
    <property type="entry name" value="PATR"/>
    <property type="match status" value="4"/>
</dbReference>
<dbReference type="SUPFAM" id="SSF51126">
    <property type="entry name" value="Pectin lyase-like"/>
    <property type="match status" value="3"/>
</dbReference>
<dbReference type="GO" id="GO:0030246">
    <property type="term" value="F:carbohydrate binding"/>
    <property type="evidence" value="ECO:0007669"/>
    <property type="project" value="InterPro"/>
</dbReference>
<evidence type="ECO:0000313" key="9">
    <source>
        <dbReference type="EMBL" id="QUE49735.1"/>
    </source>
</evidence>
<dbReference type="InterPro" id="IPR011050">
    <property type="entry name" value="Pectin_lyase_fold/virulence"/>
</dbReference>
<feature type="domain" description="Polysaccharide lyase family 8 central" evidence="6">
    <location>
        <begin position="346"/>
        <end position="597"/>
    </location>
</feature>
<dbReference type="InterPro" id="IPR013425">
    <property type="entry name" value="Autotrns_rpt"/>
</dbReference>
<dbReference type="SUPFAM" id="SSF48230">
    <property type="entry name" value="Chondroitin AC/alginate lyase"/>
    <property type="match status" value="1"/>
</dbReference>
<feature type="domain" description="Polysaccharide lyase 8 N-terminal alpha-helical" evidence="8">
    <location>
        <begin position="58"/>
        <end position="299"/>
    </location>
</feature>
<organism evidence="9 10">
    <name type="scientific">Luteolibacter ambystomatis</name>
    <dbReference type="NCBI Taxonomy" id="2824561"/>
    <lineage>
        <taxon>Bacteria</taxon>
        <taxon>Pseudomonadati</taxon>
        <taxon>Verrucomicrobiota</taxon>
        <taxon>Verrucomicrobiia</taxon>
        <taxon>Verrucomicrobiales</taxon>
        <taxon>Verrucomicrobiaceae</taxon>
        <taxon>Luteolibacter</taxon>
    </lineage>
</organism>
<evidence type="ECO:0000259" key="6">
    <source>
        <dbReference type="Pfam" id="PF02278"/>
    </source>
</evidence>
<evidence type="ECO:0000256" key="3">
    <source>
        <dbReference type="ARBA" id="ARBA00023239"/>
    </source>
</evidence>
<evidence type="ECO:0000313" key="10">
    <source>
        <dbReference type="Proteomes" id="UP000676169"/>
    </source>
</evidence>
<dbReference type="Gene3D" id="1.50.10.100">
    <property type="entry name" value="Chondroitin AC/alginate lyase"/>
    <property type="match status" value="1"/>
</dbReference>
<feature type="active site" evidence="4">
    <location>
        <position position="226"/>
    </location>
</feature>
<feature type="active site" evidence="4">
    <location>
        <position position="289"/>
    </location>
</feature>
<dbReference type="Pfam" id="PF08124">
    <property type="entry name" value="Lyase_8_N"/>
    <property type="match status" value="1"/>
</dbReference>
<proteinExistence type="inferred from homology"/>
<dbReference type="InterPro" id="IPR003159">
    <property type="entry name" value="Lyase_8_central_dom"/>
</dbReference>
<dbReference type="SUPFAM" id="SSF49863">
    <property type="entry name" value="Hyaluronate lyase-like, C-terminal domain"/>
    <property type="match status" value="1"/>
</dbReference>
<evidence type="ECO:0000256" key="1">
    <source>
        <dbReference type="ARBA" id="ARBA00006699"/>
    </source>
</evidence>
<dbReference type="Proteomes" id="UP000676169">
    <property type="component" value="Chromosome"/>
</dbReference>
<dbReference type="GO" id="GO:0005975">
    <property type="term" value="P:carbohydrate metabolic process"/>
    <property type="evidence" value="ECO:0007669"/>
    <property type="project" value="InterPro"/>
</dbReference>
<evidence type="ECO:0000259" key="7">
    <source>
        <dbReference type="Pfam" id="PF02884"/>
    </source>
</evidence>
<sequence length="1473" mass="149992">MSFRRLLEAGGVCARMLALVLLLAAKAAAATDMETVEARLRTQILSSTPSVTTVQGYQSSLLSTGLWSDINYSDHGQTVWAPQTHLTRLLAMAQAYNKSGNTLYQDASLKASILQAYDAWFAINPYPTSTNWWFAAIGSAQAIGNTLVLMKGDLTTAQINTGAAKIAGNPASYGGLNRVDIAVSKVCRGIAQNDAVLVSGSFAYIGSVITVTTGEGIQPDGSFQQHGAQLYNQGYGSGYFSEVLTYSVLAAGTAYQVTAAQQKILVDAILDGSQQMVRGETFDYTASGRGLSRMNQSTNGNGLISPATNALALGDYRADELQALITRQTSSRTNHTADPALALVGHRHFWRSDFSTHQRPDFYTSVKISSTRTFQPESGNNEGLKNLYLGDGVTLIMRTGNEYDDIMPAWDWRRLPGTTVEQDTRSLKPSADWGVFGTSTYAGGVSDGLYGATAFNYSRYRVAAKKSWFDFDHEFVALGAAVNASTATSAVYTTLNQCLLNGTVTYKTSSGTQTLTSGTVTPSGLKWVHHDGTGYVFDTPVNNATIQAVSQSGSWASINSGSGYSTSNVSKNVFSLHVSQSAGSTGGSYNYIVVPGVTAAAMDAYVAAIPVRTVRNDATVQAVDNDSAGITQAAFYGADSITIAPGRTLSANGKAVVQVYRQPNNLQITSANPEALAMTLQVSTTGLDLSGGAQPDWFDSLGTATSTVNHPGGTSLGGTSIGLTLANDGAASPTITLANTIGSSSVAYSVPGSAADLTLAGNTTFQPDTNTTLELGNAIQGAFSLAKAGGGTVNLSGSNSYTGATIVNAGVVNLTGDHSAATGGWSIGNSANSTTATASFQAGSKIDTATGKSIVVNQAGSSPGAATLNVAGTVTNAGALSLVRAATANFNSGASWTQGGSMDIGPSSGTSYGTSVTVNSGATFSYNGTSAISLHPSSAAAGTTSLNLAGGTFTTARGFSNPVASSSGAANLVIQGGGTLKLSADVPTLATTAGSALNFQIGTGGGTIHTNGFNATLETVVSGTGALTKNGAGTLTLTGTNTYSGGTVIPSNGGMLVITRPAALGTGAITLSKSSTVTGSLALQFTGTNTLANTFSGFNSTTFNGDATQPCIENLSGITTITSALTVTGMGGNGLYVKSSGGFLTLAGTISHTVASVRSFGLGGAGDGVVTGNILDGSGGFPLVKDGTGTWTLAGTNSYSGSTTINGGTLRIGNGGATGTLGVSGATNNATLEVCRSNAYTISNAISGTGSFVQSGSGTTTLTGANSYSGDTRVTGGSLVISSAMLADAGAVEISSAATLKLGFAGSDTVQSLSFDGELQLAGTWGSIGSGAEHETVRITGTGLLLVVSGEDPFVVWMDGFPSLAAQDKAATADPDHDGFNNLVEFALHLDPSTPNALSAPTVTGNSLKWRYTLNPGAGGITVVPEWSTDLITWHSEGITTMEVGDDGGTLTMEASVPRVADEKKFLRLRVTR</sequence>
<dbReference type="InterPro" id="IPR011071">
    <property type="entry name" value="Lyase_8-like_C"/>
</dbReference>
<feature type="active site" evidence="4">
    <location>
        <position position="235"/>
    </location>
</feature>
<dbReference type="Gene3D" id="2.160.20.20">
    <property type="match status" value="1"/>
</dbReference>
<dbReference type="InterPro" id="IPR012970">
    <property type="entry name" value="Lyase_8_alpha_N"/>
</dbReference>
<dbReference type="InterPro" id="IPR004103">
    <property type="entry name" value="Lyase_8_C"/>
</dbReference>
<evidence type="ECO:0000259" key="8">
    <source>
        <dbReference type="Pfam" id="PF08124"/>
    </source>
</evidence>
<dbReference type="RefSeq" id="WP_211629824.1">
    <property type="nucleotide sequence ID" value="NZ_CP073100.1"/>
</dbReference>
<dbReference type="Gene3D" id="2.60.220.10">
    <property type="entry name" value="Polysaccharide lyase family 8-like, C-terminal"/>
    <property type="match status" value="1"/>
</dbReference>
<dbReference type="PANTHER" id="PTHR38481">
    <property type="entry name" value="HYALURONATE LYASE"/>
    <property type="match status" value="1"/>
</dbReference>
<dbReference type="KEGG" id="lamb:KBB96_12730"/>
<dbReference type="InterPro" id="IPR012332">
    <property type="entry name" value="Autotransporter_pectin_lyase_C"/>
</dbReference>
<dbReference type="EMBL" id="CP073100">
    <property type="protein sequence ID" value="QUE49735.1"/>
    <property type="molecule type" value="Genomic_DNA"/>
</dbReference>
<dbReference type="InterPro" id="IPR038970">
    <property type="entry name" value="Lyase_8"/>
</dbReference>
<keyword evidence="2 5" id="KW-0732">Signal</keyword>
<dbReference type="InterPro" id="IPR011013">
    <property type="entry name" value="Gal_mutarotase_sf_dom"/>
</dbReference>